<dbReference type="SUPFAM" id="SSF52540">
    <property type="entry name" value="P-loop containing nucleoside triphosphate hydrolases"/>
    <property type="match status" value="1"/>
</dbReference>
<proteinExistence type="predicted"/>
<name>A0AA37WHK1_9BACT</name>
<sequence length="168" mass="19947">MKKIIITGPESSGKTTLASDLASYYNIDFVKEYARAYLKDIEKNYSFEDVVNIGEGQNQHEKEASQKAEDLLICDTDLLTIKIWLEYKYGRIDEWIESQVNNYRDRIYLLCLPEMEWEADELRENPDDREEIFEIYKENLEFYNLEYHILEGSQAYRKKEAISIIEST</sequence>
<organism evidence="2 3">
    <name type="scientific">Portibacter lacus</name>
    <dbReference type="NCBI Taxonomy" id="1099794"/>
    <lineage>
        <taxon>Bacteria</taxon>
        <taxon>Pseudomonadati</taxon>
        <taxon>Bacteroidota</taxon>
        <taxon>Saprospiria</taxon>
        <taxon>Saprospirales</taxon>
        <taxon>Haliscomenobacteraceae</taxon>
        <taxon>Portibacter</taxon>
    </lineage>
</organism>
<dbReference type="PANTHER" id="PTHR37512:SF1">
    <property type="entry name" value="NADR_TTD14 AAA DOMAIN-CONTAINING PROTEIN"/>
    <property type="match status" value="1"/>
</dbReference>
<dbReference type="InterPro" id="IPR038727">
    <property type="entry name" value="NadR/Ttd14_AAA_dom"/>
</dbReference>
<evidence type="ECO:0000313" key="2">
    <source>
        <dbReference type="EMBL" id="GLR19469.1"/>
    </source>
</evidence>
<dbReference type="Pfam" id="PF13521">
    <property type="entry name" value="AAA_28"/>
    <property type="match status" value="1"/>
</dbReference>
<keyword evidence="3" id="KW-1185">Reference proteome</keyword>
<evidence type="ECO:0000313" key="3">
    <source>
        <dbReference type="Proteomes" id="UP001156666"/>
    </source>
</evidence>
<protein>
    <recommendedName>
        <fullName evidence="1">NadR/Ttd14 AAA domain-containing protein</fullName>
    </recommendedName>
</protein>
<dbReference type="AlphaFoldDB" id="A0AA37WHK1"/>
<evidence type="ECO:0000259" key="1">
    <source>
        <dbReference type="Pfam" id="PF13521"/>
    </source>
</evidence>
<dbReference type="InterPro" id="IPR052735">
    <property type="entry name" value="NAD_biosynth-regulator"/>
</dbReference>
<dbReference type="InterPro" id="IPR027417">
    <property type="entry name" value="P-loop_NTPase"/>
</dbReference>
<comment type="caution">
    <text evidence="2">The sequence shown here is derived from an EMBL/GenBank/DDBJ whole genome shotgun (WGS) entry which is preliminary data.</text>
</comment>
<dbReference type="Proteomes" id="UP001156666">
    <property type="component" value="Unassembled WGS sequence"/>
</dbReference>
<dbReference type="Gene3D" id="3.40.50.300">
    <property type="entry name" value="P-loop containing nucleotide triphosphate hydrolases"/>
    <property type="match status" value="1"/>
</dbReference>
<dbReference type="PANTHER" id="PTHR37512">
    <property type="entry name" value="TRIFUNCTIONAL NAD BIOSYNTHESIS/REGULATOR PROTEIN NADR"/>
    <property type="match status" value="1"/>
</dbReference>
<reference evidence="2" key="1">
    <citation type="journal article" date="2014" name="Int. J. Syst. Evol. Microbiol.">
        <title>Complete genome sequence of Corynebacterium casei LMG S-19264T (=DSM 44701T), isolated from a smear-ripened cheese.</title>
        <authorList>
            <consortium name="US DOE Joint Genome Institute (JGI-PGF)"/>
            <person name="Walter F."/>
            <person name="Albersmeier A."/>
            <person name="Kalinowski J."/>
            <person name="Ruckert C."/>
        </authorList>
    </citation>
    <scope>NUCLEOTIDE SEQUENCE</scope>
    <source>
        <strain evidence="2">NBRC 108769</strain>
    </source>
</reference>
<accession>A0AA37WHK1</accession>
<gene>
    <name evidence="2" type="ORF">GCM10007940_40850</name>
</gene>
<reference evidence="2" key="2">
    <citation type="submission" date="2023-01" db="EMBL/GenBank/DDBJ databases">
        <title>Draft genome sequence of Portibacter lacus strain NBRC 108769.</title>
        <authorList>
            <person name="Sun Q."/>
            <person name="Mori K."/>
        </authorList>
    </citation>
    <scope>NUCLEOTIDE SEQUENCE</scope>
    <source>
        <strain evidence="2">NBRC 108769</strain>
    </source>
</reference>
<dbReference type="EMBL" id="BSOH01000027">
    <property type="protein sequence ID" value="GLR19469.1"/>
    <property type="molecule type" value="Genomic_DNA"/>
</dbReference>
<dbReference type="CDD" id="cd02019">
    <property type="entry name" value="NK"/>
    <property type="match status" value="1"/>
</dbReference>
<feature type="domain" description="NadR/Ttd14 AAA" evidence="1">
    <location>
        <begin position="3"/>
        <end position="153"/>
    </location>
</feature>
<dbReference type="RefSeq" id="WP_235291834.1">
    <property type="nucleotide sequence ID" value="NZ_BSOH01000027.1"/>
</dbReference>